<proteinExistence type="predicted"/>
<dbReference type="Proteomes" id="UP000287188">
    <property type="component" value="Unassembled WGS sequence"/>
</dbReference>
<dbReference type="EMBL" id="BIFS01000002">
    <property type="protein sequence ID" value="GCE23187.1"/>
    <property type="molecule type" value="Genomic_DNA"/>
</dbReference>
<accession>A0A402AVR6</accession>
<sequence>MKQSNTDFRNSVAIALDGISLVQDVGNMIADLIAKNFEDITGDILTLLVHGVQLWRDIALKNGATIPAGVLAAMAFIQTLSAMWDAGKTVVEAIGFFFGGGLSKAMADVAKEGIKDVTSMIKDQAGSIVTSSTGVLNTTIAWSQVNDAYIDSETPVQIAQWCQTSKASVCA</sequence>
<organism evidence="1 2">
    <name type="scientific">Dictyobacter kobayashii</name>
    <dbReference type="NCBI Taxonomy" id="2014872"/>
    <lineage>
        <taxon>Bacteria</taxon>
        <taxon>Bacillati</taxon>
        <taxon>Chloroflexota</taxon>
        <taxon>Ktedonobacteria</taxon>
        <taxon>Ktedonobacterales</taxon>
        <taxon>Dictyobacteraceae</taxon>
        <taxon>Dictyobacter</taxon>
    </lineage>
</organism>
<protein>
    <submittedName>
        <fullName evidence="1">Uncharacterized protein</fullName>
    </submittedName>
</protein>
<gene>
    <name evidence="1" type="ORF">KDK_69870</name>
</gene>
<dbReference type="AlphaFoldDB" id="A0A402AVR6"/>
<reference evidence="2" key="1">
    <citation type="submission" date="2018-12" db="EMBL/GenBank/DDBJ databases">
        <title>Tengunoibacter tsumagoiensis gen. nov., sp. nov., Dictyobacter kobayashii sp. nov., D. alpinus sp. nov., and D. joshuensis sp. nov. and description of Dictyobacteraceae fam. nov. within the order Ktedonobacterales isolated from Tengu-no-mugimeshi.</title>
        <authorList>
            <person name="Wang C.M."/>
            <person name="Zheng Y."/>
            <person name="Sakai Y."/>
            <person name="Toyoda A."/>
            <person name="Minakuchi Y."/>
            <person name="Abe K."/>
            <person name="Yokota A."/>
            <person name="Yabe S."/>
        </authorList>
    </citation>
    <scope>NUCLEOTIDE SEQUENCE [LARGE SCALE GENOMIC DNA]</scope>
    <source>
        <strain evidence="2">Uno11</strain>
    </source>
</reference>
<name>A0A402AVR6_9CHLR</name>
<evidence type="ECO:0000313" key="2">
    <source>
        <dbReference type="Proteomes" id="UP000287188"/>
    </source>
</evidence>
<keyword evidence="2" id="KW-1185">Reference proteome</keyword>
<dbReference type="RefSeq" id="WP_126556658.1">
    <property type="nucleotide sequence ID" value="NZ_BIFS01000002.1"/>
</dbReference>
<evidence type="ECO:0000313" key="1">
    <source>
        <dbReference type="EMBL" id="GCE23187.1"/>
    </source>
</evidence>
<comment type="caution">
    <text evidence="1">The sequence shown here is derived from an EMBL/GenBank/DDBJ whole genome shotgun (WGS) entry which is preliminary data.</text>
</comment>